<dbReference type="FunFam" id="1.10.530.10:FF:000001">
    <property type="entry name" value="Lysozyme C"/>
    <property type="match status" value="1"/>
</dbReference>
<dbReference type="CDD" id="cd16899">
    <property type="entry name" value="LYZ_C_invert"/>
    <property type="match status" value="1"/>
</dbReference>
<evidence type="ECO:0000256" key="5">
    <source>
        <dbReference type="SAM" id="SignalP"/>
    </source>
</evidence>
<dbReference type="PANTHER" id="PTHR11407">
    <property type="entry name" value="LYSOZYME C"/>
    <property type="match status" value="1"/>
</dbReference>
<evidence type="ECO:0000259" key="6">
    <source>
        <dbReference type="PROSITE" id="PS00128"/>
    </source>
</evidence>
<dbReference type="PROSITE" id="PS51348">
    <property type="entry name" value="GLYCOSYL_HYDROL_F22_2"/>
    <property type="match status" value="1"/>
</dbReference>
<dbReference type="EnsemblMetazoa" id="MDOA004950-RA">
    <property type="protein sequence ID" value="MDOA004950-PA"/>
    <property type="gene ID" value="MDOA004950"/>
</dbReference>
<dbReference type="InterPro" id="IPR001916">
    <property type="entry name" value="Glyco_hydro_22"/>
</dbReference>
<accession>A0A1I8MHI7</accession>
<dbReference type="PROSITE" id="PS00128">
    <property type="entry name" value="GLYCOSYL_HYDROL_F22_1"/>
    <property type="match status" value="1"/>
</dbReference>
<gene>
    <name evidence="7" type="primary">101900738</name>
</gene>
<sequence length="142" mass="15997">MKFYALIVLLSALTLPCYGKIFNRCSLAREMFHLGVPKSELPQWTCIAKHESEFNTDAVGPANSDGSHDYGIFQINDRYWCRPPNGGRSSNGCHVNCRDLLGSNIARSVKCARQVQTQTGWSAWTTWKYCKGKLPSIDDCFK</sequence>
<dbReference type="VEuPathDB" id="VectorBase:MDOA004950"/>
<reference evidence="7" key="1">
    <citation type="submission" date="2020-05" db="UniProtKB">
        <authorList>
            <consortium name="EnsemblMetazoa"/>
        </authorList>
    </citation>
    <scope>IDENTIFICATION</scope>
    <source>
        <strain evidence="7">Aabys</strain>
    </source>
</reference>
<dbReference type="eggNOG" id="ENOG502RZU4">
    <property type="taxonomic scope" value="Eukaryota"/>
</dbReference>
<dbReference type="GO" id="GO:0003796">
    <property type="term" value="F:lysozyme activity"/>
    <property type="evidence" value="ECO:0007669"/>
    <property type="project" value="InterPro"/>
</dbReference>
<dbReference type="VEuPathDB" id="VectorBase:MDOMA2_014452"/>
<comment type="similarity">
    <text evidence="1 4">Belongs to the glycosyl hydrolase 22 family.</text>
</comment>
<dbReference type="InterPro" id="IPR023346">
    <property type="entry name" value="Lysozyme-like_dom_sf"/>
</dbReference>
<dbReference type="Pfam" id="PF00062">
    <property type="entry name" value="Lys"/>
    <property type="match status" value="1"/>
</dbReference>
<evidence type="ECO:0000256" key="2">
    <source>
        <dbReference type="ARBA" id="ARBA00022729"/>
    </source>
</evidence>
<name>A0A1I8MHI7_MUSDO</name>
<proteinExistence type="inferred from homology"/>
<organism evidence="7">
    <name type="scientific">Musca domestica</name>
    <name type="common">House fly</name>
    <dbReference type="NCBI Taxonomy" id="7370"/>
    <lineage>
        <taxon>Eukaryota</taxon>
        <taxon>Metazoa</taxon>
        <taxon>Ecdysozoa</taxon>
        <taxon>Arthropoda</taxon>
        <taxon>Hexapoda</taxon>
        <taxon>Insecta</taxon>
        <taxon>Pterygota</taxon>
        <taxon>Neoptera</taxon>
        <taxon>Endopterygota</taxon>
        <taxon>Diptera</taxon>
        <taxon>Brachycera</taxon>
        <taxon>Muscomorpha</taxon>
        <taxon>Muscoidea</taxon>
        <taxon>Muscidae</taxon>
        <taxon>Musca</taxon>
    </lineage>
</organism>
<dbReference type="Gene3D" id="1.10.530.10">
    <property type="match status" value="1"/>
</dbReference>
<keyword evidence="2 5" id="KW-0732">Signal</keyword>
<dbReference type="SMART" id="SM00263">
    <property type="entry name" value="LYZ1"/>
    <property type="match status" value="1"/>
</dbReference>
<dbReference type="InterPro" id="IPR000974">
    <property type="entry name" value="Glyco_hydro_22_lys"/>
</dbReference>
<protein>
    <recommendedName>
        <fullName evidence="6">Glycosyl hydrolases family 22 (GH22) domain-containing protein</fullName>
    </recommendedName>
</protein>
<evidence type="ECO:0000256" key="1">
    <source>
        <dbReference type="ARBA" id="ARBA00010859"/>
    </source>
</evidence>
<dbReference type="PRINTS" id="PR00137">
    <property type="entry name" value="LYSOZYME"/>
</dbReference>
<feature type="chain" id="PRO_5044560359" description="Glycosyl hydrolases family 22 (GH22) domain-containing protein" evidence="5">
    <location>
        <begin position="20"/>
        <end position="142"/>
    </location>
</feature>
<keyword evidence="3" id="KW-1015">Disulfide bond</keyword>
<dbReference type="PANTHER" id="PTHR11407:SF36">
    <property type="entry name" value="GEO02684P1-RELATED"/>
    <property type="match status" value="1"/>
</dbReference>
<feature type="domain" description="Glycosyl hydrolases family 22 (GH22)" evidence="6">
    <location>
        <begin position="93"/>
        <end position="111"/>
    </location>
</feature>
<evidence type="ECO:0000313" key="7">
    <source>
        <dbReference type="EnsemblMetazoa" id="MDOA004950-PA"/>
    </source>
</evidence>
<dbReference type="AlphaFoldDB" id="A0A1I8MHI7"/>
<dbReference type="InterPro" id="IPR019799">
    <property type="entry name" value="Glyco_hydro_22_CS"/>
</dbReference>
<dbReference type="SUPFAM" id="SSF53955">
    <property type="entry name" value="Lysozyme-like"/>
    <property type="match status" value="1"/>
</dbReference>
<evidence type="ECO:0000256" key="3">
    <source>
        <dbReference type="ARBA" id="ARBA00023157"/>
    </source>
</evidence>
<dbReference type="PRINTS" id="PR00135">
    <property type="entry name" value="LYZLACT"/>
</dbReference>
<evidence type="ECO:0000256" key="4">
    <source>
        <dbReference type="RuleBase" id="RU004440"/>
    </source>
</evidence>
<feature type="signal peptide" evidence="5">
    <location>
        <begin position="1"/>
        <end position="19"/>
    </location>
</feature>